<protein>
    <submittedName>
        <fullName evidence="1">Uncharacterized protein</fullName>
    </submittedName>
</protein>
<dbReference type="EMBL" id="MN738885">
    <property type="protein sequence ID" value="QHT29887.1"/>
    <property type="molecule type" value="Genomic_DNA"/>
</dbReference>
<accession>A0A6C0ELE8</accession>
<name>A0A6C0ELE8_9ZZZZ</name>
<dbReference type="AlphaFoldDB" id="A0A6C0ELE8"/>
<reference evidence="1" key="1">
    <citation type="journal article" date="2020" name="Nature">
        <title>Giant virus diversity and host interactions through global metagenomics.</title>
        <authorList>
            <person name="Schulz F."/>
            <person name="Roux S."/>
            <person name="Paez-Espino D."/>
            <person name="Jungbluth S."/>
            <person name="Walsh D.A."/>
            <person name="Denef V.J."/>
            <person name="McMahon K.D."/>
            <person name="Konstantinidis K.T."/>
            <person name="Eloe-Fadrosh E.A."/>
            <person name="Kyrpides N.C."/>
            <person name="Woyke T."/>
        </authorList>
    </citation>
    <scope>NUCLEOTIDE SEQUENCE</scope>
    <source>
        <strain evidence="1">GVMAG-M-3300009068-24</strain>
    </source>
</reference>
<organism evidence="1">
    <name type="scientific">viral metagenome</name>
    <dbReference type="NCBI Taxonomy" id="1070528"/>
    <lineage>
        <taxon>unclassified sequences</taxon>
        <taxon>metagenomes</taxon>
        <taxon>organismal metagenomes</taxon>
    </lineage>
</organism>
<sequence length="116" mass="13646">MGCDYYIDIYLEVELSDGSVQSLKVETQRGYFPEPCSPLYDSDDDPGDVEAMKEAHRSLQQRAEELCLTPRPPVVVYECGEFQTDQMREKYLPLLQRKHIPRSELVRITKKERRYE</sequence>
<proteinExistence type="predicted"/>
<evidence type="ECO:0000313" key="1">
    <source>
        <dbReference type="EMBL" id="QHT29887.1"/>
    </source>
</evidence>